<sequence length="37" mass="4128">DLERANIYKTLNSIVDPVTGQAAISVEEIRQAEELIK</sequence>
<gene>
    <name evidence="1" type="ORF">UFOVP889_20</name>
</gene>
<accession>A0A6J5P9T6</accession>
<proteinExistence type="predicted"/>
<feature type="non-terminal residue" evidence="1">
    <location>
        <position position="1"/>
    </location>
</feature>
<dbReference type="EMBL" id="LR796831">
    <property type="protein sequence ID" value="CAB4168640.1"/>
    <property type="molecule type" value="Genomic_DNA"/>
</dbReference>
<name>A0A6J5P9T6_9CAUD</name>
<reference evidence="1" key="1">
    <citation type="submission" date="2020-05" db="EMBL/GenBank/DDBJ databases">
        <authorList>
            <person name="Chiriac C."/>
            <person name="Salcher M."/>
            <person name="Ghai R."/>
            <person name="Kavagutti S V."/>
        </authorList>
    </citation>
    <scope>NUCLEOTIDE SEQUENCE</scope>
</reference>
<evidence type="ECO:0000313" key="1">
    <source>
        <dbReference type="EMBL" id="CAB4168640.1"/>
    </source>
</evidence>
<protein>
    <submittedName>
        <fullName evidence="1">Uncharacterized protein</fullName>
    </submittedName>
</protein>
<organism evidence="1">
    <name type="scientific">uncultured Caudovirales phage</name>
    <dbReference type="NCBI Taxonomy" id="2100421"/>
    <lineage>
        <taxon>Viruses</taxon>
        <taxon>Duplodnaviria</taxon>
        <taxon>Heunggongvirae</taxon>
        <taxon>Uroviricota</taxon>
        <taxon>Caudoviricetes</taxon>
        <taxon>Peduoviridae</taxon>
        <taxon>Maltschvirus</taxon>
        <taxon>Maltschvirus maltsch</taxon>
    </lineage>
</organism>